<dbReference type="Proteomes" id="UP000020103">
    <property type="component" value="Unassembled WGS sequence"/>
</dbReference>
<accession>A0A829PVX1</accession>
<keyword evidence="1" id="KW-0378">Hydrolase</keyword>
<dbReference type="AlphaFoldDB" id="A0A829PVX1"/>
<dbReference type="EMBL" id="JAOF01000001">
    <property type="protein sequence ID" value="EUA44565.1"/>
    <property type="molecule type" value="Genomic_DNA"/>
</dbReference>
<dbReference type="InterPro" id="IPR036526">
    <property type="entry name" value="C-N_Hydrolase_sf"/>
</dbReference>
<evidence type="ECO:0000313" key="2">
    <source>
        <dbReference type="Proteomes" id="UP000020103"/>
    </source>
</evidence>
<dbReference type="SUPFAM" id="SSF56317">
    <property type="entry name" value="Carbon-nitrogen hydrolase"/>
    <property type="match status" value="1"/>
</dbReference>
<gene>
    <name evidence="1" type="ORF">I543_2689</name>
</gene>
<protein>
    <submittedName>
        <fullName evidence="1">Beta-ureidopropionase domain protein</fullName>
        <ecNumber evidence="1">3.5.1.6</ecNumber>
    </submittedName>
</protein>
<dbReference type="EC" id="3.5.1.6" evidence="1"/>
<dbReference type="GO" id="GO:0003837">
    <property type="term" value="F:beta-ureidopropionase activity"/>
    <property type="evidence" value="ECO:0007669"/>
    <property type="project" value="UniProtKB-EC"/>
</dbReference>
<reference evidence="1 2" key="1">
    <citation type="submission" date="2013-12" db="EMBL/GenBank/DDBJ databases">
        <authorList>
            <person name="Madinger N."/>
            <person name="Lenaerts A."/>
            <person name="Ordway D."/>
            <person name="DeGroote M.A."/>
            <person name="Parker T."/>
            <person name="Sizemore C."/>
            <person name="Tallon L.J."/>
            <person name="Sadzewicz L.K."/>
            <person name="Sengamalay N."/>
            <person name="Fraser C.M."/>
            <person name="Hine E."/>
            <person name="Shefchek K.A."/>
            <person name="Das S.P."/>
            <person name="Tettelin H."/>
        </authorList>
    </citation>
    <scope>NUCLEOTIDE SEQUENCE [LARGE SCALE GENOMIC DNA]</scope>
    <source>
        <strain evidence="1 2">21</strain>
    </source>
</reference>
<comment type="caution">
    <text evidence="1">The sequence shown here is derived from an EMBL/GenBank/DDBJ whole genome shotgun (WGS) entry which is preliminary data.</text>
</comment>
<dbReference type="Gene3D" id="3.60.110.10">
    <property type="entry name" value="Carbon-nitrogen hydrolase"/>
    <property type="match status" value="1"/>
</dbReference>
<sequence>MPTSGFVVATAFTPMSSPARVSASLRTPVRVGLVQHRWLADPDQLRDQLLEGVRLAVAQGARAVFLPELTLSRYPADVRAGTNPGDRAEDLLTGADVLLCRTCRHGERRAGPRVAV</sequence>
<name>A0A829PVX1_9MYCO</name>
<proteinExistence type="predicted"/>
<evidence type="ECO:0000313" key="1">
    <source>
        <dbReference type="EMBL" id="EUA44565.1"/>
    </source>
</evidence>
<organism evidence="1 2">
    <name type="scientific">Mycobacteroides abscessus 21</name>
    <dbReference type="NCBI Taxonomy" id="1299324"/>
    <lineage>
        <taxon>Bacteria</taxon>
        <taxon>Bacillati</taxon>
        <taxon>Actinomycetota</taxon>
        <taxon>Actinomycetes</taxon>
        <taxon>Mycobacteriales</taxon>
        <taxon>Mycobacteriaceae</taxon>
        <taxon>Mycobacteroides</taxon>
        <taxon>Mycobacteroides abscessus</taxon>
    </lineage>
</organism>